<dbReference type="EnsemblMetazoa" id="PHUM308450-RA">
    <property type="protein sequence ID" value="PHUM308450-PA"/>
    <property type="gene ID" value="PHUM308450"/>
</dbReference>
<comment type="subcellular location">
    <subcellularLocation>
        <location evidence="1">Nucleus</location>
    </subcellularLocation>
</comment>
<dbReference type="InterPro" id="IPR001739">
    <property type="entry name" value="Methyl_CpG_DNA-bd"/>
</dbReference>
<reference evidence="8" key="1">
    <citation type="submission" date="2007-04" db="EMBL/GenBank/DDBJ databases">
        <title>Annotation of Pediculus humanus corporis strain USDA.</title>
        <authorList>
            <person name="Kirkness E."/>
            <person name="Hannick L."/>
            <person name="Hass B."/>
            <person name="Bruggner R."/>
            <person name="Lawson D."/>
            <person name="Bidwell S."/>
            <person name="Joardar V."/>
            <person name="Caler E."/>
            <person name="Walenz B."/>
            <person name="Inman J."/>
            <person name="Schobel S."/>
            <person name="Galinsky K."/>
            <person name="Amedeo P."/>
            <person name="Strausberg R."/>
        </authorList>
    </citation>
    <scope>NUCLEOTIDE SEQUENCE</scope>
    <source>
        <strain evidence="8">USDA</strain>
    </source>
</reference>
<keyword evidence="2" id="KW-0805">Transcription regulation</keyword>
<feature type="domain" description="MBD" evidence="7">
    <location>
        <begin position="337"/>
        <end position="408"/>
    </location>
</feature>
<dbReference type="CDD" id="cd01396">
    <property type="entry name" value="MeCP2_MBD"/>
    <property type="match status" value="1"/>
</dbReference>
<dbReference type="SUPFAM" id="SSF54171">
    <property type="entry name" value="DNA-binding domain"/>
    <property type="match status" value="2"/>
</dbReference>
<reference evidence="8" key="2">
    <citation type="submission" date="2007-04" db="EMBL/GenBank/DDBJ databases">
        <title>The genome of the human body louse.</title>
        <authorList>
            <consortium name="The Human Body Louse Genome Consortium"/>
            <person name="Kirkness E."/>
            <person name="Walenz B."/>
            <person name="Hass B."/>
            <person name="Bruggner R."/>
            <person name="Strausberg R."/>
        </authorList>
    </citation>
    <scope>NUCLEOTIDE SEQUENCE</scope>
    <source>
        <strain evidence="8">USDA</strain>
    </source>
</reference>
<dbReference type="Pfam" id="PF01429">
    <property type="entry name" value="MBD"/>
    <property type="match status" value="2"/>
</dbReference>
<organism>
    <name type="scientific">Pediculus humanus subsp. corporis</name>
    <name type="common">Body louse</name>
    <dbReference type="NCBI Taxonomy" id="121224"/>
    <lineage>
        <taxon>Eukaryota</taxon>
        <taxon>Metazoa</taxon>
        <taxon>Ecdysozoa</taxon>
        <taxon>Arthropoda</taxon>
        <taxon>Hexapoda</taxon>
        <taxon>Insecta</taxon>
        <taxon>Pterygota</taxon>
        <taxon>Neoptera</taxon>
        <taxon>Paraneoptera</taxon>
        <taxon>Psocodea</taxon>
        <taxon>Troctomorpha</taxon>
        <taxon>Phthiraptera</taxon>
        <taxon>Anoplura</taxon>
        <taxon>Pediculidae</taxon>
        <taxon>Pediculus</taxon>
    </lineage>
</organism>
<evidence type="ECO:0000313" key="10">
    <source>
        <dbReference type="Proteomes" id="UP000009046"/>
    </source>
</evidence>
<dbReference type="OrthoDB" id="161570at2759"/>
<evidence type="ECO:0000256" key="2">
    <source>
        <dbReference type="ARBA" id="ARBA00023015"/>
    </source>
</evidence>
<dbReference type="Proteomes" id="UP000009046">
    <property type="component" value="Unassembled WGS sequence"/>
</dbReference>
<keyword evidence="4" id="KW-0804">Transcription</keyword>
<dbReference type="HOGENOM" id="CLU_386997_0_0_1"/>
<evidence type="ECO:0000256" key="1">
    <source>
        <dbReference type="ARBA" id="ARBA00004123"/>
    </source>
</evidence>
<evidence type="ECO:0000313" key="9">
    <source>
        <dbReference type="EnsemblMetazoa" id="PHUM308450-PA"/>
    </source>
</evidence>
<gene>
    <name evidence="9" type="primary">8235786</name>
    <name evidence="8" type="ORF">Phum_PHUM308450</name>
</gene>
<dbReference type="EMBL" id="DS235307">
    <property type="protein sequence ID" value="EEB14546.1"/>
    <property type="molecule type" value="Genomic_DNA"/>
</dbReference>
<dbReference type="STRING" id="121224.E0VME0"/>
<evidence type="ECO:0000256" key="3">
    <source>
        <dbReference type="ARBA" id="ARBA00023125"/>
    </source>
</evidence>
<evidence type="ECO:0000313" key="8">
    <source>
        <dbReference type="EMBL" id="EEB14546.1"/>
    </source>
</evidence>
<keyword evidence="3" id="KW-0238">DNA-binding</keyword>
<keyword evidence="5" id="KW-0539">Nucleus</keyword>
<keyword evidence="10" id="KW-1185">Reference proteome</keyword>
<dbReference type="SMART" id="SM00391">
    <property type="entry name" value="MBD"/>
    <property type="match status" value="2"/>
</dbReference>
<dbReference type="AlphaFoldDB" id="E0VME0"/>
<evidence type="ECO:0000259" key="7">
    <source>
        <dbReference type="PROSITE" id="PS50982"/>
    </source>
</evidence>
<dbReference type="InterPro" id="IPR016177">
    <property type="entry name" value="DNA-bd_dom_sf"/>
</dbReference>
<dbReference type="RefSeq" id="XP_002427284.1">
    <property type="nucleotide sequence ID" value="XM_002427239.1"/>
</dbReference>
<dbReference type="GeneID" id="8235786"/>
<evidence type="ECO:0000256" key="5">
    <source>
        <dbReference type="ARBA" id="ARBA00023242"/>
    </source>
</evidence>
<dbReference type="GO" id="GO:0003677">
    <property type="term" value="F:DNA binding"/>
    <property type="evidence" value="ECO:0007669"/>
    <property type="project" value="UniProtKB-KW"/>
</dbReference>
<dbReference type="VEuPathDB" id="VectorBase:PHUM308450"/>
<dbReference type="Gene3D" id="3.30.890.10">
    <property type="entry name" value="Methyl-cpg-binding Protein 2, Chain A"/>
    <property type="match status" value="2"/>
</dbReference>
<sequence>MKSSEKVNEKIGTTTQIRSSLSSAVNKSSYLLNQISKLSADHDVTVSGTMIKVTYKKALKHHFSSPKFFDRYNLNDEILSRKSMSTFVNKLDSQNIQSGTKGTFLSRNKVCGDNIILSENKPAYIRKDIKHSLFHSTPKSNLDGCERDKREFVNELSFIVELDRKNHKKNPHISIFQPKPTFAMDSNHPATSYSGFNSKPPQLKMNSDEISSRNSIKIPKGITIIRLKGNTSTKNGDSSNIERNLQVKPKTKKVFSKSCSSEIKNYQLGEKRKINLDDEIVATKIIKKNVDVNSQYIKKKIVKQVNILNKKTNSNETIKNSSTLQESTINNLNLNTKKEVLMEDPDLPAGWKRVVFKRYEGTPKEKKIVYIHSPNGKKFQFKWKLKRYLEQTKSKLNPEQFHFGLYKRSKPYTVPSVPENEEKMLSENVQLETDNSIIKIDPDKEESLSEIASSNEDIILSETDTSKFDPNNAPKFKDPTLPPGWKRCIKIRSCGKSAGRMEVIIVSPDGKRHRSKKQLENYILKNKLNFNSEDFDFSVFGKTKKTNNNLIVESKDTSNVSKKKPKPSLSLSDRPVPDLDINGLKSANITRESEMINTVNGIMVSCDLSSSRTERRLRLPKNEHEKLLKNFLESQNDADADGDDARKTKEFLKELSSRAYKNSVSPEAGLQYDDIANLVDKSQCLSSLKTLIPKKMTYKEYIKLNRPKHFMSFT</sequence>
<dbReference type="GO" id="GO:0005654">
    <property type="term" value="C:nucleoplasm"/>
    <property type="evidence" value="ECO:0007669"/>
    <property type="project" value="UniProtKB-ARBA"/>
</dbReference>
<proteinExistence type="predicted"/>
<feature type="region of interest" description="Disordered" evidence="6">
    <location>
        <begin position="554"/>
        <end position="575"/>
    </location>
</feature>
<evidence type="ECO:0000256" key="4">
    <source>
        <dbReference type="ARBA" id="ARBA00023163"/>
    </source>
</evidence>
<dbReference type="EMBL" id="AAZO01003577">
    <property type="status" value="NOT_ANNOTATED_CDS"/>
    <property type="molecule type" value="Genomic_DNA"/>
</dbReference>
<dbReference type="PROSITE" id="PS50982">
    <property type="entry name" value="MBD"/>
    <property type="match status" value="2"/>
</dbReference>
<feature type="domain" description="MBD" evidence="7">
    <location>
        <begin position="471"/>
        <end position="542"/>
    </location>
</feature>
<dbReference type="PANTHER" id="PTHR12396">
    <property type="entry name" value="METHYL-CPG BINDING PROTEIN, MBD"/>
    <property type="match status" value="1"/>
</dbReference>
<evidence type="ECO:0000256" key="6">
    <source>
        <dbReference type="SAM" id="MobiDB-lite"/>
    </source>
</evidence>
<reference evidence="9" key="3">
    <citation type="submission" date="2020-05" db="UniProtKB">
        <authorList>
            <consortium name="EnsemblMetazoa"/>
        </authorList>
    </citation>
    <scope>IDENTIFICATION</scope>
    <source>
        <strain evidence="9">USDA</strain>
    </source>
</reference>
<dbReference type="KEGG" id="phu:Phum_PHUM308450"/>
<protein>
    <submittedName>
        <fullName evidence="8 9">Methyl-cpg-binding protein, putative</fullName>
    </submittedName>
</protein>
<dbReference type="InParanoid" id="E0VME0"/>
<dbReference type="eggNOG" id="KOG4161">
    <property type="taxonomic scope" value="Eukaryota"/>
</dbReference>
<dbReference type="CTD" id="8235786"/>
<accession>E0VME0</accession>
<name>E0VME0_PEDHC</name>